<evidence type="ECO:0000313" key="2">
    <source>
        <dbReference type="Proteomes" id="UP000030380"/>
    </source>
</evidence>
<name>A0A0A3AMA3_9PAST</name>
<dbReference type="PANTHER" id="PTHR31118:SF32">
    <property type="entry name" value="KYNURENINE FORMAMIDASE"/>
    <property type="match status" value="1"/>
</dbReference>
<dbReference type="InterPro" id="IPR037175">
    <property type="entry name" value="KFase_sf"/>
</dbReference>
<dbReference type="SUPFAM" id="SSF102198">
    <property type="entry name" value="Putative cyclase"/>
    <property type="match status" value="1"/>
</dbReference>
<proteinExistence type="predicted"/>
<dbReference type="EMBL" id="JSUM01000010">
    <property type="protein sequence ID" value="KGQ70538.1"/>
    <property type="molecule type" value="Genomic_DNA"/>
</dbReference>
<dbReference type="GO" id="GO:0004061">
    <property type="term" value="F:arylformamidase activity"/>
    <property type="evidence" value="ECO:0007669"/>
    <property type="project" value="InterPro"/>
</dbReference>
<evidence type="ECO:0000313" key="1">
    <source>
        <dbReference type="EMBL" id="KGQ70538.1"/>
    </source>
</evidence>
<comment type="caution">
    <text evidence="1">The sequence shown here is derived from an EMBL/GenBank/DDBJ whole genome shotgun (WGS) entry which is preliminary data.</text>
</comment>
<dbReference type="Pfam" id="PF04199">
    <property type="entry name" value="Cyclase"/>
    <property type="match status" value="1"/>
</dbReference>
<dbReference type="RefSeq" id="WP_034615287.1">
    <property type="nucleotide sequence ID" value="NZ_JSUM01000010.1"/>
</dbReference>
<dbReference type="OrthoDB" id="7067800at2"/>
<dbReference type="PANTHER" id="PTHR31118">
    <property type="entry name" value="CYCLASE-LIKE PROTEIN 2"/>
    <property type="match status" value="1"/>
</dbReference>
<protein>
    <submittedName>
        <fullName evidence="1">Cyclase</fullName>
    </submittedName>
</protein>
<dbReference type="Proteomes" id="UP000030380">
    <property type="component" value="Unassembled WGS sequence"/>
</dbReference>
<organism evidence="1 2">
    <name type="scientific">Chelonobacter oris</name>
    <dbReference type="NCBI Taxonomy" id="505317"/>
    <lineage>
        <taxon>Bacteria</taxon>
        <taxon>Pseudomonadati</taxon>
        <taxon>Pseudomonadota</taxon>
        <taxon>Gammaproteobacteria</taxon>
        <taxon>Pasteurellales</taxon>
        <taxon>Pasteurellaceae</taxon>
        <taxon>Chelonobacter</taxon>
    </lineage>
</organism>
<keyword evidence="2" id="KW-1185">Reference proteome</keyword>
<dbReference type="STRING" id="505317.OA57_06765"/>
<dbReference type="AlphaFoldDB" id="A0A0A3AMA3"/>
<dbReference type="Gene3D" id="3.50.30.50">
    <property type="entry name" value="Putative cyclase"/>
    <property type="match status" value="1"/>
</dbReference>
<accession>A0A0A3AMA3</accession>
<sequence length="229" mass="25587">MQYQLLSYPLDIKDPGFPGEPTLSIENCTDTDKGDAYNSSKIHLFNHFGTHFDAPNHFNPQGKTISELPLEQFIYEKPLLLDIPKNETDLIEPDDISPFLSEIQQADCLIIRTGLEKVRYSNPQNYAAKGCAVSISAAQYLIDHAPNLKAIGFDFISLASPSNPEHGIKAHQIMLGMSNENFICIIEDMKLAHIDQYRLNKIFALPLLVKGIDSSQVTVLAEIGEKDKK</sequence>
<gene>
    <name evidence="1" type="ORF">OA57_06765</name>
</gene>
<dbReference type="InterPro" id="IPR007325">
    <property type="entry name" value="KFase/CYL"/>
</dbReference>
<reference evidence="1 2" key="1">
    <citation type="submission" date="2014-11" db="EMBL/GenBank/DDBJ databases">
        <title>Draft genome sequence of Chelonobacter oris 1662T, associated with respiratory disease in Hermann's Tortoises.</title>
        <authorList>
            <person name="Kudirkiene E."/>
            <person name="Hansen M.J."/>
            <person name="Bojesen A.M."/>
        </authorList>
    </citation>
    <scope>NUCLEOTIDE SEQUENCE [LARGE SCALE GENOMIC DNA]</scope>
    <source>
        <strain evidence="1 2">1662</strain>
    </source>
</reference>
<dbReference type="GO" id="GO:0019441">
    <property type="term" value="P:L-tryptophan catabolic process to kynurenine"/>
    <property type="evidence" value="ECO:0007669"/>
    <property type="project" value="InterPro"/>
</dbReference>